<dbReference type="AlphaFoldDB" id="A0A0M0F5F4"/>
<protein>
    <submittedName>
        <fullName evidence="1">Uncharacterized protein</fullName>
    </submittedName>
</protein>
<dbReference type="Proteomes" id="UP000037387">
    <property type="component" value="Unassembled WGS sequence"/>
</dbReference>
<dbReference type="RefSeq" id="WP_053371122.1">
    <property type="nucleotide sequence ID" value="NZ_KQ435292.1"/>
</dbReference>
<sequence>MTDPTRATLELARATQRTVGDAAAPMSRIGVVREVGVGTVSVALGDGPPIPDMRLNPAFTPAVGDQVLVMPTSSSWVVVCEAPPAGTSVEDVELRVRSSAGWYLSRPVNFGVPTWNRQDAGGPLTAWVQGRQILASGEAGAVVAQQMIDRAAVGYYGPLADRVPSGSTITGVSILVRRVGTGAPEPPLASPVLYGHAYTPISPPPAATPVFPMGPYRYPPVAIGETTRLLLPSVLVTAWLSGAITGVALWSDAPADAFNAAVEAAGDLAISHIPPPA</sequence>
<gene>
    <name evidence="1" type="ORF">M768_13955</name>
</gene>
<keyword evidence="2" id="KW-1185">Reference proteome</keyword>
<proteinExistence type="predicted"/>
<dbReference type="EMBL" id="ATNL01000011">
    <property type="protein sequence ID" value="KON72607.1"/>
    <property type="molecule type" value="Genomic_DNA"/>
</dbReference>
<accession>A0A0M0F5F4</accession>
<evidence type="ECO:0000313" key="2">
    <source>
        <dbReference type="Proteomes" id="UP000037387"/>
    </source>
</evidence>
<name>A0A0M0F5F4_CELCE</name>
<organism evidence="1 2">
    <name type="scientific">Cellulosimicrobium cellulans F16</name>
    <dbReference type="NCBI Taxonomy" id="1350482"/>
    <lineage>
        <taxon>Bacteria</taxon>
        <taxon>Bacillati</taxon>
        <taxon>Actinomycetota</taxon>
        <taxon>Actinomycetes</taxon>
        <taxon>Micrococcales</taxon>
        <taxon>Promicromonosporaceae</taxon>
        <taxon>Cellulosimicrobium</taxon>
    </lineage>
</organism>
<reference evidence="1 2" key="1">
    <citation type="journal article" date="2015" name="Sci. Rep.">
        <title>Functional and structural properties of a novel cellulosome-like multienzyme complex: efficient glycoside hydrolysis of water-insoluble 7-xylosyl-10-deacetylpaclitaxel.</title>
        <authorList>
            <person name="Dou T.Y."/>
            <person name="Luan H.W."/>
            <person name="Ge G.B."/>
            <person name="Dong M.M."/>
            <person name="Zou H.F."/>
            <person name="He Y.Q."/>
            <person name="Cui P."/>
            <person name="Wang J.Y."/>
            <person name="Hao D.C."/>
            <person name="Yang S.L."/>
            <person name="Yang L."/>
        </authorList>
    </citation>
    <scope>NUCLEOTIDE SEQUENCE [LARGE SCALE GENOMIC DNA]</scope>
    <source>
        <strain evidence="1 2">F16</strain>
    </source>
</reference>
<dbReference type="PATRIC" id="fig|1350482.3.peg.3127"/>
<comment type="caution">
    <text evidence="1">The sequence shown here is derived from an EMBL/GenBank/DDBJ whole genome shotgun (WGS) entry which is preliminary data.</text>
</comment>
<evidence type="ECO:0000313" key="1">
    <source>
        <dbReference type="EMBL" id="KON72607.1"/>
    </source>
</evidence>